<name>Q6MRV0_MYCMS</name>
<proteinExistence type="predicted"/>
<dbReference type="Proteomes" id="UP000001016">
    <property type="component" value="Chromosome"/>
</dbReference>
<accession>Q6MRV0</accession>
<keyword evidence="3" id="KW-1185">Reference proteome</keyword>
<protein>
    <submittedName>
        <fullName evidence="2">Uncharacterized protein</fullName>
    </submittedName>
</protein>
<dbReference type="EMBL" id="BX293980">
    <property type="protein sequence ID" value="CAE77618.1"/>
    <property type="molecule type" value="Genomic_DNA"/>
</dbReference>
<sequence>MQIKKNLLDQLKDLDCDYLTIDFNTLTITKKVCVSDINLKYKDYVIEQFITMLEKSNELVEI</sequence>
<evidence type="ECO:0000313" key="1">
    <source>
        <dbReference type="EMBL" id="CAE77618.1"/>
    </source>
</evidence>
<dbReference type="KEGG" id="mmy:MSC_1012"/>
<dbReference type="HOGENOM" id="CLU_3009450_0_0_14"/>
<dbReference type="AlphaFoldDB" id="Q6MRV0"/>
<dbReference type="KEGG" id="mmy:MSC_1037"/>
<dbReference type="STRING" id="272632.MSC_1012"/>
<evidence type="ECO:0000313" key="2">
    <source>
        <dbReference type="EMBL" id="CAE77641.1"/>
    </source>
</evidence>
<reference evidence="2" key="2">
    <citation type="submission" date="2007-02" db="EMBL/GenBank/DDBJ databases">
        <authorList>
            <person name="Westberg J."/>
        </authorList>
    </citation>
    <scope>NUCLEOTIDE SEQUENCE</scope>
    <source>
        <strain evidence="2">PG1</strain>
    </source>
</reference>
<dbReference type="EMBL" id="BX293980">
    <property type="protein sequence ID" value="CAE77641.1"/>
    <property type="molecule type" value="Genomic_DNA"/>
</dbReference>
<dbReference type="PATRIC" id="fig|272632.4.peg.1099"/>
<reference evidence="2 3" key="1">
    <citation type="journal article" date="2004" name="Genome Res.">
        <title>The genome sequence of Mycoplasma mycoides subsp. mycoides SC type strain PG1T, the causative agent of contagious bovine pleuropneumonia (CBPP).</title>
        <authorList>
            <person name="Westberg J."/>
            <person name="Persson A."/>
            <person name="Holmberg A."/>
            <person name="Goesmann A."/>
            <person name="Lundeberg J."/>
            <person name="Johansson K.-E."/>
            <person name="Pettersson B."/>
            <person name="Uhlen M."/>
        </authorList>
    </citation>
    <scope>NUCLEOTIDE SEQUENCE [LARGE SCALE GENOMIC DNA]</scope>
    <source>
        <strain evidence="2 3">PG1</strain>
    </source>
</reference>
<evidence type="ECO:0000313" key="3">
    <source>
        <dbReference type="Proteomes" id="UP000001016"/>
    </source>
</evidence>
<gene>
    <name evidence="1" type="ordered locus">MSC_1012</name>
    <name evidence="2" type="ordered locus">MSC_1037</name>
</gene>
<organism evidence="2 3">
    <name type="scientific">Mycoplasma mycoides subsp. mycoides SC (strain CCUG 32753 / NCTC 10114 / PG1)</name>
    <dbReference type="NCBI Taxonomy" id="272632"/>
    <lineage>
        <taxon>Bacteria</taxon>
        <taxon>Bacillati</taxon>
        <taxon>Mycoplasmatota</taxon>
        <taxon>Mollicutes</taxon>
        <taxon>Mycoplasmataceae</taxon>
        <taxon>Mycoplasma</taxon>
    </lineage>
</organism>